<keyword evidence="5" id="KW-0808">Transferase</keyword>
<keyword evidence="8" id="KW-0833">Ubl conjugation pathway</keyword>
<dbReference type="PROSITE" id="PS51044">
    <property type="entry name" value="ZF_SP_RING"/>
    <property type="match status" value="1"/>
</dbReference>
<protein>
    <recommendedName>
        <fullName evidence="4">E3 SUMO-protein ligase NSE2</fullName>
    </recommendedName>
    <alternativeName>
        <fullName evidence="11">E3 SUMO-protein transferase NSE2</fullName>
    </alternativeName>
    <alternativeName>
        <fullName evidence="12">Non-structural maintenance of chromosomes element 2 homolog</fullName>
    </alternativeName>
</protein>
<dbReference type="PANTHER" id="PTHR21330">
    <property type="entry name" value="E3 SUMO-PROTEIN LIGASE NSE2"/>
    <property type="match status" value="1"/>
</dbReference>
<dbReference type="EMBL" id="JBICBT010000981">
    <property type="protein sequence ID" value="KAL3089592.1"/>
    <property type="molecule type" value="Genomic_DNA"/>
</dbReference>
<dbReference type="InterPro" id="IPR013083">
    <property type="entry name" value="Znf_RING/FYVE/PHD"/>
</dbReference>
<comment type="subcellular location">
    <subcellularLocation>
        <location evidence="1">Nucleus</location>
    </subcellularLocation>
</comment>
<evidence type="ECO:0000256" key="10">
    <source>
        <dbReference type="ARBA" id="ARBA00023242"/>
    </source>
</evidence>
<dbReference type="SUPFAM" id="SSF90250">
    <property type="entry name" value="Troponin coil-coiled subunits"/>
    <property type="match status" value="1"/>
</dbReference>
<comment type="similarity">
    <text evidence="3">Belongs to the NSE2 family.</text>
</comment>
<dbReference type="CDD" id="cd16651">
    <property type="entry name" value="SPL-RING_NSE2"/>
    <property type="match status" value="1"/>
</dbReference>
<evidence type="ECO:0000256" key="8">
    <source>
        <dbReference type="ARBA" id="ARBA00022786"/>
    </source>
</evidence>
<dbReference type="Pfam" id="PF00992">
    <property type="entry name" value="Troponin"/>
    <property type="match status" value="1"/>
</dbReference>
<dbReference type="Gene3D" id="1.20.5.350">
    <property type="match status" value="1"/>
</dbReference>
<dbReference type="Pfam" id="PF11789">
    <property type="entry name" value="zf-Nse"/>
    <property type="match status" value="1"/>
</dbReference>
<evidence type="ECO:0000256" key="6">
    <source>
        <dbReference type="ARBA" id="ARBA00022723"/>
    </source>
</evidence>
<evidence type="ECO:0000259" key="15">
    <source>
        <dbReference type="PROSITE" id="PS51044"/>
    </source>
</evidence>
<feature type="region of interest" description="Disordered" evidence="14">
    <location>
        <begin position="320"/>
        <end position="342"/>
    </location>
</feature>
<dbReference type="InterPro" id="IPR004181">
    <property type="entry name" value="Znf_MIZ"/>
</dbReference>
<organism evidence="16 17">
    <name type="scientific">Heterodera trifolii</name>
    <dbReference type="NCBI Taxonomy" id="157864"/>
    <lineage>
        <taxon>Eukaryota</taxon>
        <taxon>Metazoa</taxon>
        <taxon>Ecdysozoa</taxon>
        <taxon>Nematoda</taxon>
        <taxon>Chromadorea</taxon>
        <taxon>Rhabditida</taxon>
        <taxon>Tylenchina</taxon>
        <taxon>Tylenchomorpha</taxon>
        <taxon>Tylenchoidea</taxon>
        <taxon>Heteroderidae</taxon>
        <taxon>Heteroderinae</taxon>
        <taxon>Heterodera</taxon>
    </lineage>
</organism>
<keyword evidence="9" id="KW-0862">Zinc</keyword>
<evidence type="ECO:0000256" key="1">
    <source>
        <dbReference type="ARBA" id="ARBA00004123"/>
    </source>
</evidence>
<comment type="caution">
    <text evidence="16">The sequence shown here is derived from an EMBL/GenBank/DDBJ whole genome shotgun (WGS) entry which is preliminary data.</text>
</comment>
<name>A0ABD2JG94_9BILA</name>
<evidence type="ECO:0000313" key="16">
    <source>
        <dbReference type="EMBL" id="KAL3089592.1"/>
    </source>
</evidence>
<keyword evidence="7 13" id="KW-0863">Zinc-finger</keyword>
<keyword evidence="6" id="KW-0479">Metal-binding</keyword>
<dbReference type="PANTHER" id="PTHR21330:SF1">
    <property type="entry name" value="E3 SUMO-PROTEIN LIGASE NSE2"/>
    <property type="match status" value="1"/>
</dbReference>
<dbReference type="InterPro" id="IPR026846">
    <property type="entry name" value="Nse2(Mms21)"/>
</dbReference>
<accession>A0ABD2JG94</accession>
<feature type="region of interest" description="Disordered" evidence="14">
    <location>
        <begin position="188"/>
        <end position="217"/>
    </location>
</feature>
<sequence length="448" mass="51312">MLNFVKLIVKDGFRPFRPLRSFSRPAVMPSKSNGGVFLLFPANVRWHSLEPAYARLFILCDTIGAVCDEFKIERICERDWRTVEMALEISDTFHKFVAKLEQHGQPTISLLFPGLNLLLRTFQQNFSAQMPSLIDAFSDQIRRSFSDVLLLVLFFFVLFGPPFPDEPVFERALQKWMEALIQRIKNTIHAPPPPSPIVPAPPAHQEEEDEQGEEMDGGDDLVEEEKYDINFVVSQKDAEISEITISVNDLRGKFVKPTLKKVSKYDNKFRKAALTEGESTAPKEDFRSKLKTVEKKNVMEELESKANIAAIRKKLDTALAEGTNGTAQNEGETEQRGEEEEEDMLMSENVLSAKDPITKRDIKEPVKNSNCGHIYDRQSVQAFIEECQQRRQLCQCPVQMCTNKKLLQMAQMVPCPDFFKMIRRQRRSMSRGAENANAENDQRNRTDK</sequence>
<evidence type="ECO:0000256" key="4">
    <source>
        <dbReference type="ARBA" id="ARBA00020923"/>
    </source>
</evidence>
<evidence type="ECO:0000256" key="14">
    <source>
        <dbReference type="SAM" id="MobiDB-lite"/>
    </source>
</evidence>
<evidence type="ECO:0000256" key="5">
    <source>
        <dbReference type="ARBA" id="ARBA00022679"/>
    </source>
</evidence>
<dbReference type="InterPro" id="IPR001978">
    <property type="entry name" value="Troponin"/>
</dbReference>
<dbReference type="InterPro" id="IPR038077">
    <property type="entry name" value="Troponin_sf"/>
</dbReference>
<evidence type="ECO:0000313" key="17">
    <source>
        <dbReference type="Proteomes" id="UP001620626"/>
    </source>
</evidence>
<evidence type="ECO:0000256" key="13">
    <source>
        <dbReference type="PROSITE-ProRule" id="PRU00452"/>
    </source>
</evidence>
<evidence type="ECO:0000256" key="9">
    <source>
        <dbReference type="ARBA" id="ARBA00022833"/>
    </source>
</evidence>
<feature type="compositionally biased region" description="Pro residues" evidence="14">
    <location>
        <begin position="190"/>
        <end position="202"/>
    </location>
</feature>
<dbReference type="Proteomes" id="UP001620626">
    <property type="component" value="Unassembled WGS sequence"/>
</dbReference>
<keyword evidence="10" id="KW-0539">Nucleus</keyword>
<keyword evidence="17" id="KW-1185">Reference proteome</keyword>
<comment type="pathway">
    <text evidence="2">Protein modification; protein sumoylation.</text>
</comment>
<evidence type="ECO:0000256" key="3">
    <source>
        <dbReference type="ARBA" id="ARBA00008212"/>
    </source>
</evidence>
<feature type="region of interest" description="Disordered" evidence="14">
    <location>
        <begin position="426"/>
        <end position="448"/>
    </location>
</feature>
<reference evidence="16 17" key="1">
    <citation type="submission" date="2024-10" db="EMBL/GenBank/DDBJ databases">
        <authorList>
            <person name="Kim D."/>
        </authorList>
    </citation>
    <scope>NUCLEOTIDE SEQUENCE [LARGE SCALE GENOMIC DNA]</scope>
    <source>
        <strain evidence="16">BH-2024</strain>
    </source>
</reference>
<evidence type="ECO:0000256" key="7">
    <source>
        <dbReference type="ARBA" id="ARBA00022771"/>
    </source>
</evidence>
<evidence type="ECO:0000256" key="2">
    <source>
        <dbReference type="ARBA" id="ARBA00004718"/>
    </source>
</evidence>
<evidence type="ECO:0000256" key="11">
    <source>
        <dbReference type="ARBA" id="ARBA00031731"/>
    </source>
</evidence>
<dbReference type="GO" id="GO:0005634">
    <property type="term" value="C:nucleus"/>
    <property type="evidence" value="ECO:0007669"/>
    <property type="project" value="UniProtKB-SubCell"/>
</dbReference>
<dbReference type="Gene3D" id="3.30.40.10">
    <property type="entry name" value="Zinc/RING finger domain, C3HC4 (zinc finger)"/>
    <property type="match status" value="1"/>
</dbReference>
<evidence type="ECO:0000256" key="12">
    <source>
        <dbReference type="ARBA" id="ARBA00032533"/>
    </source>
</evidence>
<feature type="compositionally biased region" description="Acidic residues" evidence="14">
    <location>
        <begin position="206"/>
        <end position="217"/>
    </location>
</feature>
<feature type="domain" description="SP-RING-type" evidence="15">
    <location>
        <begin position="340"/>
        <end position="427"/>
    </location>
</feature>
<dbReference type="GO" id="GO:0016740">
    <property type="term" value="F:transferase activity"/>
    <property type="evidence" value="ECO:0007669"/>
    <property type="project" value="UniProtKB-KW"/>
</dbReference>
<dbReference type="GO" id="GO:0008270">
    <property type="term" value="F:zinc ion binding"/>
    <property type="evidence" value="ECO:0007669"/>
    <property type="project" value="UniProtKB-KW"/>
</dbReference>
<proteinExistence type="inferred from homology"/>
<dbReference type="AlphaFoldDB" id="A0ABD2JG94"/>
<gene>
    <name evidence="16" type="ORF">niasHT_030101</name>
</gene>